<dbReference type="EMBL" id="WNXD01000002">
    <property type="protein sequence ID" value="MBB2146881.1"/>
    <property type="molecule type" value="Genomic_DNA"/>
</dbReference>
<sequence length="330" mass="37226">MKLIVVFVISIGLFLIGKSINNYQATFTKDTKKDKFFKIAVISDLNSGYGSTVYHPDVTAALKEIDSIKPDMILCAGDMVAGQKSSLTEQNLAEMWQSFKVNVLSPIKAMKVPFGFTVGNHDASANFKKDRAATQKFWNDNQDDLGLNFIDKKNFPFYYSYTKNDVFFISWDAASSNVQAEVYKWMEEQLNAEKAKKAKLRILLGHLPIYAIVTSKNKLGEVLASTKQTADFFKKNNIDLYISGHQHAYYPAKEDGLRLLNTGCIGEGPRKLIGDSTLATRAYTIIEIPIKSYKDFTYRTFIPNKRTEIKLSQLPDSVIGFNGVSKRERN</sequence>
<dbReference type="GO" id="GO:0016787">
    <property type="term" value="F:hydrolase activity"/>
    <property type="evidence" value="ECO:0007669"/>
    <property type="project" value="InterPro"/>
</dbReference>
<comment type="caution">
    <text evidence="2">The sequence shown here is derived from an EMBL/GenBank/DDBJ whole genome shotgun (WGS) entry which is preliminary data.</text>
</comment>
<keyword evidence="3" id="KW-1185">Reference proteome</keyword>
<dbReference type="SUPFAM" id="SSF56300">
    <property type="entry name" value="Metallo-dependent phosphatases"/>
    <property type="match status" value="1"/>
</dbReference>
<reference evidence="2" key="1">
    <citation type="submission" date="2019-11" db="EMBL/GenBank/DDBJ databases">
        <title>Description of Pedobacter sp. LMG 31464T.</title>
        <authorList>
            <person name="Carlier A."/>
            <person name="Qi S."/>
            <person name="Vandamme P."/>
        </authorList>
    </citation>
    <scope>NUCLEOTIDE SEQUENCE</scope>
    <source>
        <strain evidence="2">LMG 31464</strain>
    </source>
</reference>
<feature type="domain" description="Calcineurin-like phosphoesterase" evidence="1">
    <location>
        <begin position="37"/>
        <end position="249"/>
    </location>
</feature>
<dbReference type="Proteomes" id="UP000601055">
    <property type="component" value="Unassembled WGS sequence"/>
</dbReference>
<gene>
    <name evidence="2" type="ORF">GM921_15360</name>
</gene>
<proteinExistence type="predicted"/>
<dbReference type="PANTHER" id="PTHR45867">
    <property type="entry name" value="PURPLE ACID PHOSPHATASE"/>
    <property type="match status" value="1"/>
</dbReference>
<dbReference type="Pfam" id="PF00149">
    <property type="entry name" value="Metallophos"/>
    <property type="match status" value="1"/>
</dbReference>
<dbReference type="RefSeq" id="WP_182923518.1">
    <property type="nucleotide sequence ID" value="NZ_WNXD01000002.1"/>
</dbReference>
<dbReference type="InterPro" id="IPR029052">
    <property type="entry name" value="Metallo-depent_PP-like"/>
</dbReference>
<protein>
    <submittedName>
        <fullName evidence="2">Metallophosphoesterase</fullName>
    </submittedName>
</protein>
<evidence type="ECO:0000313" key="3">
    <source>
        <dbReference type="Proteomes" id="UP000601055"/>
    </source>
</evidence>
<name>A0A923IW93_9SPHI</name>
<evidence type="ECO:0000259" key="1">
    <source>
        <dbReference type="Pfam" id="PF00149"/>
    </source>
</evidence>
<evidence type="ECO:0000313" key="2">
    <source>
        <dbReference type="EMBL" id="MBB2146881.1"/>
    </source>
</evidence>
<dbReference type="PANTHER" id="PTHR45867:SF3">
    <property type="entry name" value="ACID PHOSPHATASE TYPE 7"/>
    <property type="match status" value="1"/>
</dbReference>
<dbReference type="AlphaFoldDB" id="A0A923IW93"/>
<organism evidence="2 3">
    <name type="scientific">Pedobacter planticolens</name>
    <dbReference type="NCBI Taxonomy" id="2679964"/>
    <lineage>
        <taxon>Bacteria</taxon>
        <taxon>Pseudomonadati</taxon>
        <taxon>Bacteroidota</taxon>
        <taxon>Sphingobacteriia</taxon>
        <taxon>Sphingobacteriales</taxon>
        <taxon>Sphingobacteriaceae</taxon>
        <taxon>Pedobacter</taxon>
    </lineage>
</organism>
<accession>A0A923IW93</accession>
<dbReference type="InterPro" id="IPR004843">
    <property type="entry name" value="Calcineurin-like_PHP"/>
</dbReference>
<dbReference type="Gene3D" id="3.60.21.10">
    <property type="match status" value="1"/>
</dbReference>